<reference evidence="8 9" key="1">
    <citation type="journal article" date="2011" name="Stand. Genomic Sci.">
        <title>Complete genome sequence of Treponema succinifaciens type strain (6091).</title>
        <authorList>
            <person name="Han C."/>
            <person name="Gronow S."/>
            <person name="Teshima H."/>
            <person name="Lapidus A."/>
            <person name="Nolan M."/>
            <person name="Lucas S."/>
            <person name="Hammon N."/>
            <person name="Deshpande S."/>
            <person name="Cheng J.F."/>
            <person name="Zeytun A."/>
            <person name="Tapia R."/>
            <person name="Goodwin L."/>
            <person name="Pitluck S."/>
            <person name="Liolios K."/>
            <person name="Pagani I."/>
            <person name="Ivanova N."/>
            <person name="Mavromatis K."/>
            <person name="Mikhailova N."/>
            <person name="Huntemann M."/>
            <person name="Pati A."/>
            <person name="Chen A."/>
            <person name="Palaniappan K."/>
            <person name="Land M."/>
            <person name="Hauser L."/>
            <person name="Brambilla E.M."/>
            <person name="Rohde M."/>
            <person name="Goker M."/>
            <person name="Woyke T."/>
            <person name="Bristow J."/>
            <person name="Eisen J.A."/>
            <person name="Markowitz V."/>
            <person name="Hugenholtz P."/>
            <person name="Kyrpides N.C."/>
            <person name="Klenk H.P."/>
            <person name="Detter J.C."/>
        </authorList>
    </citation>
    <scope>NUCLEOTIDE SEQUENCE [LARGE SCALE GENOMIC DNA]</scope>
    <source>
        <strain evidence="9">ATCC 33096 / DSM 2489 / 6091</strain>
    </source>
</reference>
<keyword evidence="9" id="KW-1185">Reference proteome</keyword>
<dbReference type="GO" id="GO:0030001">
    <property type="term" value="P:metal ion transport"/>
    <property type="evidence" value="ECO:0007669"/>
    <property type="project" value="InterPro"/>
</dbReference>
<dbReference type="STRING" id="869209.Tresu_0318"/>
<feature type="chain" id="PRO_5003282880" evidence="6">
    <location>
        <begin position="23"/>
        <end position="526"/>
    </location>
</feature>
<feature type="region of interest" description="Disordered" evidence="5">
    <location>
        <begin position="130"/>
        <end position="158"/>
    </location>
</feature>
<organism evidence="8 9">
    <name type="scientific">Treponema succinifaciens (strain ATCC 33096 / DSM 2489 / 6091)</name>
    <dbReference type="NCBI Taxonomy" id="869209"/>
    <lineage>
        <taxon>Bacteria</taxon>
        <taxon>Pseudomonadati</taxon>
        <taxon>Spirochaetota</taxon>
        <taxon>Spirochaetia</taxon>
        <taxon>Spirochaetales</taxon>
        <taxon>Treponemataceae</taxon>
        <taxon>Treponema</taxon>
    </lineage>
</organism>
<dbReference type="GeneID" id="302997539"/>
<feature type="compositionally biased region" description="Basic and acidic residues" evidence="5">
    <location>
        <begin position="134"/>
        <end position="158"/>
    </location>
</feature>
<dbReference type="Gene3D" id="3.40.50.1980">
    <property type="entry name" value="Nitrogenase molybdenum iron protein domain"/>
    <property type="match status" value="2"/>
</dbReference>
<dbReference type="OrthoDB" id="9810636at2"/>
<evidence type="ECO:0000256" key="5">
    <source>
        <dbReference type="SAM" id="MobiDB-lite"/>
    </source>
</evidence>
<dbReference type="Pfam" id="PF01297">
    <property type="entry name" value="ZnuA"/>
    <property type="match status" value="2"/>
</dbReference>
<dbReference type="PANTHER" id="PTHR42953:SF3">
    <property type="entry name" value="HIGH-AFFINITY ZINC UPTAKE SYSTEM PROTEIN ZNUA"/>
    <property type="match status" value="1"/>
</dbReference>
<proteinExistence type="inferred from homology"/>
<dbReference type="AlphaFoldDB" id="F2NV41"/>
<comment type="similarity">
    <text evidence="1">Belongs to the bacterial solute-binding protein 9 family.</text>
</comment>
<evidence type="ECO:0000256" key="2">
    <source>
        <dbReference type="ARBA" id="ARBA00022448"/>
    </source>
</evidence>
<accession>F2NV41</accession>
<evidence type="ECO:0000256" key="1">
    <source>
        <dbReference type="ARBA" id="ARBA00011028"/>
    </source>
</evidence>
<dbReference type="RefSeq" id="WP_013700585.1">
    <property type="nucleotide sequence ID" value="NC_015385.1"/>
</dbReference>
<reference evidence="9" key="2">
    <citation type="submission" date="2011-04" db="EMBL/GenBank/DDBJ databases">
        <title>The complete genome of chromosome of Treponema succinifaciens DSM 2489.</title>
        <authorList>
            <person name="Lucas S."/>
            <person name="Copeland A."/>
            <person name="Lapidus A."/>
            <person name="Bruce D."/>
            <person name="Goodwin L."/>
            <person name="Pitluck S."/>
            <person name="Peters L."/>
            <person name="Kyrpides N."/>
            <person name="Mavromatis K."/>
            <person name="Ivanova N."/>
            <person name="Ovchinnikova G."/>
            <person name="Teshima H."/>
            <person name="Detter J.C."/>
            <person name="Tapia R."/>
            <person name="Han C."/>
            <person name="Land M."/>
            <person name="Hauser L."/>
            <person name="Markowitz V."/>
            <person name="Cheng J.-F."/>
            <person name="Hugenholtz P."/>
            <person name="Woyke T."/>
            <person name="Wu D."/>
            <person name="Gronow S."/>
            <person name="Wellnitz S."/>
            <person name="Brambilla E."/>
            <person name="Klenk H.-P."/>
            <person name="Eisen J.A."/>
        </authorList>
    </citation>
    <scope>NUCLEOTIDE SEQUENCE [LARGE SCALE GENOMIC DNA]</scope>
    <source>
        <strain evidence="9">ATCC 33096 / DSM 2489 / 6091</strain>
    </source>
</reference>
<dbReference type="KEGG" id="tsu:Tresu_0318"/>
<keyword evidence="3 6" id="KW-0732">Signal</keyword>
<dbReference type="SUPFAM" id="SSF50814">
    <property type="entry name" value="Lipocalins"/>
    <property type="match status" value="1"/>
</dbReference>
<dbReference type="Gene3D" id="2.40.128.20">
    <property type="match status" value="1"/>
</dbReference>
<dbReference type="HOGENOM" id="CLU_016838_1_0_12"/>
<dbReference type="Pfam" id="PF09223">
    <property type="entry name" value="ZinT"/>
    <property type="match status" value="1"/>
</dbReference>
<keyword evidence="2" id="KW-0813">Transport</keyword>
<gene>
    <name evidence="8" type="ordered locus">Tresu_0318</name>
</gene>
<dbReference type="SUPFAM" id="SSF53807">
    <property type="entry name" value="Helical backbone' metal receptor"/>
    <property type="match status" value="1"/>
</dbReference>
<sequence length="526" mass="59058">MKRNKFIIAALCAFTLCFYVSAKTDKNISSKKSIVCTTFPQYDWCREILGDKAKDFDLTLLLDKGTDLHSFQPSFSDIAKISASDMFIYVGGESDGWVNGVLKEAKNKNLVPVNMMEVLGERVKEEEVVEGMQETEHAHDHGEEGHHHDHSKEVSTFDDSEVKSRNLSDWAGEWQSAYPLVLDGTLDEAFEEKAESGKMTAAEYKAYYQKGYKTDIAKISIKKDKIEFTYADGRKASSKYKNIGFYIQNWSTGTKAAMYRFVAKNKKSGAPLFIEFNDHMIEPATAEHFHIRMSNESFDAIVDPENSFPTFFPASMSGEEISEHLAGHGHSHDEDEDGHGHDHEHDEVEYDEHVWLSVKNAAVLTNAIASQIEKLDPKNASVYAANAKNYVEKLNTLDKKYSETVTSSKFKTILFGDRFPFCYLADDYGLKYYAAFVGCSAESEASFETVIFLAKKIDELGLGSVLTIENSNGKIARNVIENTSKKNQKILKMDSLQSVNQNDIKGGKNYIGTMTENLSVLKEALN</sequence>
<evidence type="ECO:0000256" key="3">
    <source>
        <dbReference type="ARBA" id="ARBA00022729"/>
    </source>
</evidence>
<protein>
    <submittedName>
        <fullName evidence="8">YodA domain-containing protein</fullName>
    </submittedName>
</protein>
<evidence type="ECO:0000259" key="7">
    <source>
        <dbReference type="Pfam" id="PF09223"/>
    </source>
</evidence>
<evidence type="ECO:0000313" key="9">
    <source>
        <dbReference type="Proteomes" id="UP000006852"/>
    </source>
</evidence>
<evidence type="ECO:0000313" key="8">
    <source>
        <dbReference type="EMBL" id="AEB13276.1"/>
    </source>
</evidence>
<evidence type="ECO:0000256" key="6">
    <source>
        <dbReference type="SAM" id="SignalP"/>
    </source>
</evidence>
<feature type="domain" description="ZinT" evidence="7">
    <location>
        <begin position="154"/>
        <end position="328"/>
    </location>
</feature>
<dbReference type="GO" id="GO:0008270">
    <property type="term" value="F:zinc ion binding"/>
    <property type="evidence" value="ECO:0007669"/>
    <property type="project" value="InterPro"/>
</dbReference>
<dbReference type="PANTHER" id="PTHR42953">
    <property type="entry name" value="HIGH-AFFINITY ZINC UPTAKE SYSTEM PROTEIN ZNUA-RELATED"/>
    <property type="match status" value="1"/>
</dbReference>
<name>F2NV41_TRES6</name>
<feature type="region of interest" description="Disordered" evidence="5">
    <location>
        <begin position="324"/>
        <end position="346"/>
    </location>
</feature>
<dbReference type="EMBL" id="CP002631">
    <property type="protein sequence ID" value="AEB13276.1"/>
    <property type="molecule type" value="Genomic_DNA"/>
</dbReference>
<dbReference type="InterPro" id="IPR012674">
    <property type="entry name" value="Calycin"/>
</dbReference>
<evidence type="ECO:0000256" key="4">
    <source>
        <dbReference type="ARBA" id="ARBA00022833"/>
    </source>
</evidence>
<keyword evidence="4" id="KW-0862">Zinc</keyword>
<dbReference type="eggNOG" id="COG0803">
    <property type="taxonomic scope" value="Bacteria"/>
</dbReference>
<feature type="signal peptide" evidence="6">
    <location>
        <begin position="1"/>
        <end position="22"/>
    </location>
</feature>
<dbReference type="InterPro" id="IPR050492">
    <property type="entry name" value="Bact_metal-bind_prot9"/>
</dbReference>
<dbReference type="eggNOG" id="COG3443">
    <property type="taxonomic scope" value="Bacteria"/>
</dbReference>
<dbReference type="InterPro" id="IPR006127">
    <property type="entry name" value="ZnuA-like"/>
</dbReference>
<dbReference type="Proteomes" id="UP000006852">
    <property type="component" value="Chromosome"/>
</dbReference>
<dbReference type="InterPro" id="IPR015304">
    <property type="entry name" value="ZinT_dom"/>
</dbReference>